<reference evidence="2" key="2">
    <citation type="submission" date="2008-08" db="EMBL/GenBank/DDBJ databases">
        <authorList>
            <consortium name="Diatom Consortium"/>
            <person name="Grigoriev I."/>
            <person name="Grimwood J."/>
            <person name="Kuo A."/>
            <person name="Otillar R.P."/>
            <person name="Salamov A."/>
            <person name="Detter J.C."/>
            <person name="Lindquist E."/>
            <person name="Shapiro H."/>
            <person name="Lucas S."/>
            <person name="Glavina del Rio T."/>
            <person name="Pitluck S."/>
            <person name="Rokhsar D."/>
            <person name="Bowler C."/>
        </authorList>
    </citation>
    <scope>GENOME REANNOTATION</scope>
    <source>
        <strain evidence="2">CCAP 1055/1</strain>
    </source>
</reference>
<dbReference type="AlphaFoldDB" id="B7FTF6"/>
<gene>
    <name evidence="1" type="ORF">PHATRDRAFT_43777</name>
</gene>
<evidence type="ECO:0000313" key="1">
    <source>
        <dbReference type="EMBL" id="EEC50649.1"/>
    </source>
</evidence>
<evidence type="ECO:0000313" key="2">
    <source>
        <dbReference type="Proteomes" id="UP000000759"/>
    </source>
</evidence>
<reference evidence="1 2" key="1">
    <citation type="journal article" date="2008" name="Nature">
        <title>The Phaeodactylum genome reveals the evolutionary history of diatom genomes.</title>
        <authorList>
            <person name="Bowler C."/>
            <person name="Allen A.E."/>
            <person name="Badger J.H."/>
            <person name="Grimwood J."/>
            <person name="Jabbari K."/>
            <person name="Kuo A."/>
            <person name="Maheswari U."/>
            <person name="Martens C."/>
            <person name="Maumus F."/>
            <person name="Otillar R.P."/>
            <person name="Rayko E."/>
            <person name="Salamov A."/>
            <person name="Vandepoele K."/>
            <person name="Beszteri B."/>
            <person name="Gruber A."/>
            <person name="Heijde M."/>
            <person name="Katinka M."/>
            <person name="Mock T."/>
            <person name="Valentin K."/>
            <person name="Verret F."/>
            <person name="Berges J.A."/>
            <person name="Brownlee C."/>
            <person name="Cadoret J.P."/>
            <person name="Chiovitti A."/>
            <person name="Choi C.J."/>
            <person name="Coesel S."/>
            <person name="De Martino A."/>
            <person name="Detter J.C."/>
            <person name="Durkin C."/>
            <person name="Falciatore A."/>
            <person name="Fournet J."/>
            <person name="Haruta M."/>
            <person name="Huysman M.J."/>
            <person name="Jenkins B.D."/>
            <person name="Jiroutova K."/>
            <person name="Jorgensen R.E."/>
            <person name="Joubert Y."/>
            <person name="Kaplan A."/>
            <person name="Kroger N."/>
            <person name="Kroth P.G."/>
            <person name="La Roche J."/>
            <person name="Lindquist E."/>
            <person name="Lommer M."/>
            <person name="Martin-Jezequel V."/>
            <person name="Lopez P.J."/>
            <person name="Lucas S."/>
            <person name="Mangogna M."/>
            <person name="McGinnis K."/>
            <person name="Medlin L.K."/>
            <person name="Montsant A."/>
            <person name="Oudot-Le Secq M.P."/>
            <person name="Napoli C."/>
            <person name="Obornik M."/>
            <person name="Parker M.S."/>
            <person name="Petit J.L."/>
            <person name="Porcel B.M."/>
            <person name="Poulsen N."/>
            <person name="Robison M."/>
            <person name="Rychlewski L."/>
            <person name="Rynearson T.A."/>
            <person name="Schmutz J."/>
            <person name="Shapiro H."/>
            <person name="Siaut M."/>
            <person name="Stanley M."/>
            <person name="Sussman M.R."/>
            <person name="Taylor A.R."/>
            <person name="Vardi A."/>
            <person name="von Dassow P."/>
            <person name="Vyverman W."/>
            <person name="Willis A."/>
            <person name="Wyrwicz L.S."/>
            <person name="Rokhsar D.S."/>
            <person name="Weissenbach J."/>
            <person name="Armbrust E.V."/>
            <person name="Green B.R."/>
            <person name="Van de Peer Y."/>
            <person name="Grigoriev I.V."/>
        </authorList>
    </citation>
    <scope>NUCLEOTIDE SEQUENCE [LARGE SCALE GENOMIC DNA]</scope>
    <source>
        <strain evidence="1 2">CCAP 1055/1</strain>
    </source>
</reference>
<sequence>MNLAPPAPTVESASAAAILPDSAGPAIVNMVQQGGSVRVSVAQAVDPAVPFDNPRVFAPAPQPEVESTISVAALREAGGSDFESYAAILRGAPEKNFLKTCLPCIYDERDFVSFGEARKYALIKGASCFVFNEDTDPSPLYAIPLNDLYTILEDPDKPDPGSVTISPELNTNKPRKGMVTVLLKYKNNSSQAFQFTFDTLKDPSLANYFIDAVDKAGKKAGSIPV</sequence>
<accession>B7FTF6</accession>
<name>B7FTF6_PHATC</name>
<dbReference type="PaxDb" id="2850-Phatr43777"/>
<dbReference type="EMBL" id="CM000606">
    <property type="protein sequence ID" value="EEC50649.1"/>
    <property type="molecule type" value="Genomic_DNA"/>
</dbReference>
<protein>
    <submittedName>
        <fullName evidence="1">Uncharacterized protein</fullName>
    </submittedName>
</protein>
<dbReference type="GeneID" id="7197051"/>
<dbReference type="RefSeq" id="XP_002177835.1">
    <property type="nucleotide sequence ID" value="XM_002177799.1"/>
</dbReference>
<dbReference type="KEGG" id="pti:PHATRDRAFT_43777"/>
<proteinExistence type="predicted"/>
<keyword evidence="2" id="KW-1185">Reference proteome</keyword>
<organism evidence="1 2">
    <name type="scientific">Phaeodactylum tricornutum (strain CCAP 1055/1)</name>
    <dbReference type="NCBI Taxonomy" id="556484"/>
    <lineage>
        <taxon>Eukaryota</taxon>
        <taxon>Sar</taxon>
        <taxon>Stramenopiles</taxon>
        <taxon>Ochrophyta</taxon>
        <taxon>Bacillariophyta</taxon>
        <taxon>Bacillariophyceae</taxon>
        <taxon>Bacillariophycidae</taxon>
        <taxon>Naviculales</taxon>
        <taxon>Phaeodactylaceae</taxon>
        <taxon>Phaeodactylum</taxon>
    </lineage>
</organism>
<dbReference type="HOGENOM" id="CLU_1231948_0_0_1"/>
<dbReference type="Proteomes" id="UP000000759">
    <property type="component" value="Chromosome 2"/>
</dbReference>
<dbReference type="OrthoDB" id="50919at2759"/>
<dbReference type="InParanoid" id="B7FTF6"/>